<dbReference type="GO" id="GO:0006080">
    <property type="term" value="P:substituted mannan metabolic process"/>
    <property type="evidence" value="ECO:0007669"/>
    <property type="project" value="InterPro"/>
</dbReference>
<dbReference type="RefSeq" id="WP_074761058.1">
    <property type="nucleotide sequence ID" value="NZ_FNRF01000003.1"/>
</dbReference>
<reference evidence="7" key="2">
    <citation type="submission" date="2019-04" db="EMBL/GenBank/DDBJ databases">
        <title>Evolution of Biomass-Degrading Anaerobic Consortia Revealed by Metagenomics.</title>
        <authorList>
            <person name="Peng X."/>
        </authorList>
    </citation>
    <scope>NUCLEOTIDE SEQUENCE</scope>
    <source>
        <strain evidence="7">SIG140</strain>
    </source>
</reference>
<dbReference type="InterPro" id="IPR000805">
    <property type="entry name" value="Glyco_hydro_26"/>
</dbReference>
<dbReference type="PANTHER" id="PTHR40079">
    <property type="entry name" value="MANNAN ENDO-1,4-BETA-MANNOSIDASE E-RELATED"/>
    <property type="match status" value="1"/>
</dbReference>
<comment type="similarity">
    <text evidence="1 4">Belongs to the glycosyl hydrolase 26 family.</text>
</comment>
<dbReference type="AlphaFoldDB" id="A0A1H4BYZ2"/>
<dbReference type="Proteomes" id="UP000806522">
    <property type="component" value="Unassembled WGS sequence"/>
</dbReference>
<dbReference type="PANTHER" id="PTHR40079:SF4">
    <property type="entry name" value="GH26 DOMAIN-CONTAINING PROTEIN-RELATED"/>
    <property type="match status" value="1"/>
</dbReference>
<protein>
    <submittedName>
        <fullName evidence="7 8">Beta-mannosidase</fullName>
    </submittedName>
</protein>
<evidence type="ECO:0000259" key="6">
    <source>
        <dbReference type="PROSITE" id="PS51764"/>
    </source>
</evidence>
<evidence type="ECO:0000256" key="5">
    <source>
        <dbReference type="SAM" id="SignalP"/>
    </source>
</evidence>
<dbReference type="PRINTS" id="PR00739">
    <property type="entry name" value="GLHYDRLASE26"/>
</dbReference>
<dbReference type="PROSITE" id="PS51764">
    <property type="entry name" value="GH26"/>
    <property type="match status" value="1"/>
</dbReference>
<keyword evidence="2 4" id="KW-0378">Hydrolase</keyword>
<feature type="active site" description="Nucleophile" evidence="4">
    <location>
        <position position="311"/>
    </location>
</feature>
<dbReference type="InterPro" id="IPR017853">
    <property type="entry name" value="GH"/>
</dbReference>
<evidence type="ECO:0000313" key="9">
    <source>
        <dbReference type="Proteomes" id="UP000182257"/>
    </source>
</evidence>
<name>A0A1H4BYZ2_XYLRU</name>
<feature type="active site" description="Proton donor" evidence="4">
    <location>
        <position position="209"/>
    </location>
</feature>
<accession>A0A1H4BYZ2</accession>
<dbReference type="EMBL" id="SUYC01000006">
    <property type="protein sequence ID" value="MBE6270605.1"/>
    <property type="molecule type" value="Genomic_DNA"/>
</dbReference>
<evidence type="ECO:0000313" key="8">
    <source>
        <dbReference type="EMBL" id="SEA53277.1"/>
    </source>
</evidence>
<dbReference type="GO" id="GO:0016985">
    <property type="term" value="F:mannan endo-1,4-beta-mannosidase activity"/>
    <property type="evidence" value="ECO:0007669"/>
    <property type="project" value="InterPro"/>
</dbReference>
<feature type="chain" id="PRO_5041526408" evidence="5">
    <location>
        <begin position="26"/>
        <end position="397"/>
    </location>
</feature>
<organism evidence="8 9">
    <name type="scientific">Xylanibacter ruminicola</name>
    <name type="common">Prevotella ruminicola</name>
    <dbReference type="NCBI Taxonomy" id="839"/>
    <lineage>
        <taxon>Bacteria</taxon>
        <taxon>Pseudomonadati</taxon>
        <taxon>Bacteroidota</taxon>
        <taxon>Bacteroidia</taxon>
        <taxon>Bacteroidales</taxon>
        <taxon>Prevotellaceae</taxon>
        <taxon>Xylanibacter</taxon>
    </lineage>
</organism>
<evidence type="ECO:0000256" key="3">
    <source>
        <dbReference type="ARBA" id="ARBA00023295"/>
    </source>
</evidence>
<keyword evidence="3 4" id="KW-0326">Glycosidase</keyword>
<dbReference type="Pfam" id="PF02156">
    <property type="entry name" value="Glyco_hydro_26"/>
    <property type="match status" value="1"/>
</dbReference>
<feature type="signal peptide" evidence="5">
    <location>
        <begin position="1"/>
        <end position="25"/>
    </location>
</feature>
<evidence type="ECO:0000313" key="7">
    <source>
        <dbReference type="EMBL" id="MBE6270605.1"/>
    </source>
</evidence>
<sequence>MTSIYRKIKWAVCLISVLPIVSCTAAGDETEKEHEQPSSGSVTLSVSDSQATAETKALYANLWEVQQKGFMFGHHDDLFYGRYWYNKSGNSDTKDVCGDYPAVFSCDFAEIMDDRYETAKEANDIRKRCILEARRRGEVITACCHLNNPLTGGDSWDNSSHMVAAEILTDGSATQLKFKSWLDRLVTFALSLKDDNGRFIPIIFRPFHEHTQTWSWWGKSCTTEAEFISLWRFTVDYLQHAGVHHFIYAVSPQMDSRKTMDDFLFRWPGDDYVDFIGMDCYHGLNPEVFSHNLKTLSDLSANKHKPCGVTETGVESFTDKNYWTKQILTPAAGRKVSMIVMWRNKFVNGNEADKHYYSVYGGHPSASDFVKFYNSELTLFSKDLNDMYSLPTHITVN</sequence>
<evidence type="ECO:0000256" key="2">
    <source>
        <dbReference type="ARBA" id="ARBA00022801"/>
    </source>
</evidence>
<evidence type="ECO:0000256" key="1">
    <source>
        <dbReference type="ARBA" id="ARBA00007754"/>
    </source>
</evidence>
<feature type="domain" description="GH26" evidence="6">
    <location>
        <begin position="53"/>
        <end position="382"/>
    </location>
</feature>
<proteinExistence type="inferred from homology"/>
<gene>
    <name evidence="7" type="ORF">E7101_06600</name>
    <name evidence="8" type="ORF">SAMN05216462_1683</name>
</gene>
<dbReference type="InterPro" id="IPR022790">
    <property type="entry name" value="GH26_dom"/>
</dbReference>
<evidence type="ECO:0000256" key="4">
    <source>
        <dbReference type="PROSITE-ProRule" id="PRU01100"/>
    </source>
</evidence>
<keyword evidence="5" id="KW-0732">Signal</keyword>
<reference evidence="8 9" key="1">
    <citation type="submission" date="2016-10" db="EMBL/GenBank/DDBJ databases">
        <authorList>
            <person name="de Groot N.N."/>
        </authorList>
    </citation>
    <scope>NUCLEOTIDE SEQUENCE [LARGE SCALE GENOMIC DNA]</scope>
    <source>
        <strain evidence="8 9">D31d</strain>
    </source>
</reference>
<dbReference type="Gene3D" id="3.20.20.80">
    <property type="entry name" value="Glycosidases"/>
    <property type="match status" value="1"/>
</dbReference>
<dbReference type="EMBL" id="FNRF01000003">
    <property type="protein sequence ID" value="SEA53277.1"/>
    <property type="molecule type" value="Genomic_DNA"/>
</dbReference>
<dbReference type="SUPFAM" id="SSF51445">
    <property type="entry name" value="(Trans)glycosidases"/>
    <property type="match status" value="1"/>
</dbReference>
<dbReference type="OrthoDB" id="9816550at2"/>
<dbReference type="Proteomes" id="UP000182257">
    <property type="component" value="Unassembled WGS sequence"/>
</dbReference>